<dbReference type="GeneID" id="123037698"/>
<evidence type="ECO:0000313" key="6">
    <source>
        <dbReference type="Proteomes" id="UP001652680"/>
    </source>
</evidence>
<keyword evidence="1" id="KW-0862">Zinc</keyword>
<sequence>MDDINFNNFSVVQLKRWLSALGMPTQGLKAELMARLGRVPPEERGQAPREDANPNSGEDRPVNEDSEEDQPANEDSEEVQGDASAHQLQGAESNVNIAPAASQRVFSRDALEQHELLAIIRQLQAEVSAHRNLLQQAQTRGAAQQQAVDNSGNLGDSNILPRSPMHASSGNPTSLIVLPTSDDNASGGGITSSNVLPALQGIASSGNSSGLAVFGSTNNNTAVFNADGAASRAASATSLSFAKEAAIDFDENMCARIWVEHLKNIGQVYVLADDCLRMLFITKLKGKAQRWLHANPTRMLEPFERLCEQLIMAFGQMSSKSEQRRKFEQRKWQQTERFAMYFEDKMMLAQPINLETDELLEQIIEGVPSANLRDQARIQRFANPEQMQQAFANICLPQIIETNAAKKTSREASGNNELRCRNCNSKGHFAKDCRKPKRAPGSCFACGEMGHFVGQCPKRKSASDNNNYNVS</sequence>
<evidence type="ECO:0000256" key="2">
    <source>
        <dbReference type="SAM" id="MobiDB-lite"/>
    </source>
</evidence>
<evidence type="ECO:0000259" key="3">
    <source>
        <dbReference type="PROSITE" id="PS50158"/>
    </source>
</evidence>
<feature type="domain" description="SAP" evidence="4">
    <location>
        <begin position="6"/>
        <end position="40"/>
    </location>
</feature>
<dbReference type="PROSITE" id="PS50800">
    <property type="entry name" value="SAP"/>
    <property type="match status" value="1"/>
</dbReference>
<dbReference type="PROSITE" id="PS50158">
    <property type="entry name" value="ZF_CCHC"/>
    <property type="match status" value="2"/>
</dbReference>
<feature type="compositionally biased region" description="Acidic residues" evidence="2">
    <location>
        <begin position="64"/>
        <end position="80"/>
    </location>
</feature>
<keyword evidence="1" id="KW-0479">Metal-binding</keyword>
<dbReference type="Gene3D" id="1.10.720.30">
    <property type="entry name" value="SAP domain"/>
    <property type="match status" value="1"/>
</dbReference>
<dbReference type="SUPFAM" id="SSF57756">
    <property type="entry name" value="Retrovirus zinc finger-like domains"/>
    <property type="match status" value="1"/>
</dbReference>
<keyword evidence="6" id="KW-1185">Reference proteome</keyword>
<feature type="domain" description="CCHC-type" evidence="3">
    <location>
        <begin position="443"/>
        <end position="458"/>
    </location>
</feature>
<dbReference type="SMART" id="SM00343">
    <property type="entry name" value="ZnF_C2HC"/>
    <property type="match status" value="2"/>
</dbReference>
<protein>
    <submittedName>
        <fullName evidence="5">Uncharacterized protein</fullName>
    </submittedName>
</protein>
<proteinExistence type="predicted"/>
<reference evidence="5" key="2">
    <citation type="submission" date="2025-05" db="UniProtKB">
        <authorList>
            <consortium name="EnsemblMetazoa"/>
        </authorList>
    </citation>
    <scope>IDENTIFICATION</scope>
</reference>
<feature type="domain" description="CCHC-type" evidence="3">
    <location>
        <begin position="419"/>
        <end position="435"/>
    </location>
</feature>
<evidence type="ECO:0000313" key="5">
    <source>
        <dbReference type="EnsemblMetazoa" id="XP_044315351.1"/>
    </source>
</evidence>
<dbReference type="InterPro" id="IPR001878">
    <property type="entry name" value="Znf_CCHC"/>
</dbReference>
<keyword evidence="1" id="KW-0863">Zinc-finger</keyword>
<dbReference type="InterPro" id="IPR036875">
    <property type="entry name" value="Znf_CCHC_sf"/>
</dbReference>
<dbReference type="Gene3D" id="4.10.60.10">
    <property type="entry name" value="Zinc finger, CCHC-type"/>
    <property type="match status" value="2"/>
</dbReference>
<feature type="compositionally biased region" description="Basic and acidic residues" evidence="2">
    <location>
        <begin position="40"/>
        <end position="63"/>
    </location>
</feature>
<feature type="region of interest" description="Disordered" evidence="2">
    <location>
        <begin position="38"/>
        <end position="88"/>
    </location>
</feature>
<dbReference type="Proteomes" id="UP001652680">
    <property type="component" value="Unassembled WGS sequence"/>
</dbReference>
<dbReference type="Pfam" id="PF00098">
    <property type="entry name" value="zf-CCHC"/>
    <property type="match status" value="2"/>
</dbReference>
<dbReference type="RefSeq" id="XP_044315351.1">
    <property type="nucleotide sequence ID" value="XM_044459416.1"/>
</dbReference>
<organism evidence="5 6">
    <name type="scientific">Drosophila rhopaloa</name>
    <name type="common">Fruit fly</name>
    <dbReference type="NCBI Taxonomy" id="1041015"/>
    <lineage>
        <taxon>Eukaryota</taxon>
        <taxon>Metazoa</taxon>
        <taxon>Ecdysozoa</taxon>
        <taxon>Arthropoda</taxon>
        <taxon>Hexapoda</taxon>
        <taxon>Insecta</taxon>
        <taxon>Pterygota</taxon>
        <taxon>Neoptera</taxon>
        <taxon>Endopterygota</taxon>
        <taxon>Diptera</taxon>
        <taxon>Brachycera</taxon>
        <taxon>Muscomorpha</taxon>
        <taxon>Ephydroidea</taxon>
        <taxon>Drosophilidae</taxon>
        <taxon>Drosophila</taxon>
        <taxon>Sophophora</taxon>
    </lineage>
</organism>
<accession>A0ABM5J953</accession>
<feature type="region of interest" description="Disordered" evidence="2">
    <location>
        <begin position="138"/>
        <end position="180"/>
    </location>
</feature>
<dbReference type="SMART" id="SM00513">
    <property type="entry name" value="SAP"/>
    <property type="match status" value="1"/>
</dbReference>
<evidence type="ECO:0000256" key="1">
    <source>
        <dbReference type="PROSITE-ProRule" id="PRU00047"/>
    </source>
</evidence>
<dbReference type="SUPFAM" id="SSF68906">
    <property type="entry name" value="SAP domain"/>
    <property type="match status" value="1"/>
</dbReference>
<evidence type="ECO:0000259" key="4">
    <source>
        <dbReference type="PROSITE" id="PS50800"/>
    </source>
</evidence>
<dbReference type="InterPro" id="IPR036361">
    <property type="entry name" value="SAP_dom_sf"/>
</dbReference>
<reference evidence="6" key="1">
    <citation type="journal article" date="2021" name="Elife">
        <title>Highly contiguous assemblies of 101 drosophilid genomes.</title>
        <authorList>
            <person name="Kim B.Y."/>
            <person name="Wang J.R."/>
            <person name="Miller D.E."/>
            <person name="Barmina O."/>
            <person name="Delaney E."/>
            <person name="Thompson A."/>
            <person name="Comeault A.A."/>
            <person name="Peede D."/>
            <person name="D'Agostino E.R."/>
            <person name="Pelaez J."/>
            <person name="Aguilar J.M."/>
            <person name="Haji D."/>
            <person name="Matsunaga T."/>
            <person name="Armstrong E.E."/>
            <person name="Zych M."/>
            <person name="Ogawa Y."/>
            <person name="Stamenkovic-Radak M."/>
            <person name="Jelic M."/>
            <person name="Veselinovic M.S."/>
            <person name="Tanaskovic M."/>
            <person name="Eric P."/>
            <person name="Gao J.J."/>
            <person name="Katoh T.K."/>
            <person name="Toda M.J."/>
            <person name="Watabe H."/>
            <person name="Watada M."/>
            <person name="Davis J.S."/>
            <person name="Moyle L.C."/>
            <person name="Manoli G."/>
            <person name="Bertolini E."/>
            <person name="Kostal V."/>
            <person name="Hawley R.S."/>
            <person name="Takahashi A."/>
            <person name="Jones C.D."/>
            <person name="Price D.K."/>
            <person name="Whiteman N."/>
            <person name="Kopp A."/>
            <person name="Matute D.R."/>
            <person name="Petrov D.A."/>
        </authorList>
    </citation>
    <scope>NUCLEOTIDE SEQUENCE [LARGE SCALE GENOMIC DNA]</scope>
</reference>
<feature type="compositionally biased region" description="Low complexity" evidence="2">
    <location>
        <begin position="138"/>
        <end position="147"/>
    </location>
</feature>
<name>A0ABM5J953_DRORH</name>
<dbReference type="InterPro" id="IPR003034">
    <property type="entry name" value="SAP_dom"/>
</dbReference>
<dbReference type="EnsemblMetazoa" id="XM_044459416.1">
    <property type="protein sequence ID" value="XP_044315351.1"/>
    <property type="gene ID" value="LOC123037698"/>
</dbReference>
<dbReference type="Pfam" id="PF02037">
    <property type="entry name" value="SAP"/>
    <property type="match status" value="1"/>
</dbReference>